<name>A0A1G8FXI7_9BACI</name>
<evidence type="ECO:0000313" key="1">
    <source>
        <dbReference type="EMBL" id="SDH86795.1"/>
    </source>
</evidence>
<organism evidence="1 2">
    <name type="scientific">Alteribacillus persepolensis</name>
    <dbReference type="NCBI Taxonomy" id="568899"/>
    <lineage>
        <taxon>Bacteria</taxon>
        <taxon>Bacillati</taxon>
        <taxon>Bacillota</taxon>
        <taxon>Bacilli</taxon>
        <taxon>Bacillales</taxon>
        <taxon>Bacillaceae</taxon>
        <taxon>Alteribacillus</taxon>
    </lineage>
</organism>
<gene>
    <name evidence="1" type="ORF">SAMN05192534_11367</name>
</gene>
<dbReference type="Proteomes" id="UP000199163">
    <property type="component" value="Unassembled WGS sequence"/>
</dbReference>
<protein>
    <submittedName>
        <fullName evidence="1">Uncharacterized protein</fullName>
    </submittedName>
</protein>
<accession>A0A1G8FXI7</accession>
<reference evidence="1 2" key="1">
    <citation type="submission" date="2016-10" db="EMBL/GenBank/DDBJ databases">
        <authorList>
            <person name="de Groot N.N."/>
        </authorList>
    </citation>
    <scope>NUCLEOTIDE SEQUENCE [LARGE SCALE GENOMIC DNA]</scope>
    <source>
        <strain evidence="1 2">DSM 21632</strain>
    </source>
</reference>
<evidence type="ECO:0000313" key="2">
    <source>
        <dbReference type="Proteomes" id="UP000199163"/>
    </source>
</evidence>
<dbReference type="RefSeq" id="WP_175487479.1">
    <property type="nucleotide sequence ID" value="NZ_FNDK01000013.1"/>
</dbReference>
<proteinExistence type="predicted"/>
<dbReference type="AlphaFoldDB" id="A0A1G8FXI7"/>
<keyword evidence="2" id="KW-1185">Reference proteome</keyword>
<dbReference type="STRING" id="568899.SAMN05192534_11367"/>
<sequence length="45" mass="5140">MNKTKLAFFFHTVRFNSLILSNFPQSFAFGHLSEGVVVKGLPFKH</sequence>
<dbReference type="EMBL" id="FNDK01000013">
    <property type="protein sequence ID" value="SDH86795.1"/>
    <property type="molecule type" value="Genomic_DNA"/>
</dbReference>